<dbReference type="Proteomes" id="UP000621500">
    <property type="component" value="Unassembled WGS sequence"/>
</dbReference>
<dbReference type="Gene3D" id="1.10.10.10">
    <property type="entry name" value="Winged helix-like DNA-binding domain superfamily/Winged helix DNA-binding domain"/>
    <property type="match status" value="1"/>
</dbReference>
<keyword evidence="5" id="KW-1185">Reference proteome</keyword>
<dbReference type="SUPFAM" id="SSF53067">
    <property type="entry name" value="Actin-like ATPase domain"/>
    <property type="match status" value="1"/>
</dbReference>
<dbReference type="PANTHER" id="PTHR18964:SF149">
    <property type="entry name" value="BIFUNCTIONAL UDP-N-ACETYLGLUCOSAMINE 2-EPIMERASE_N-ACETYLMANNOSAMINE KINASE"/>
    <property type="match status" value="1"/>
</dbReference>
<evidence type="ECO:0000313" key="5">
    <source>
        <dbReference type="Proteomes" id="UP000621500"/>
    </source>
</evidence>
<dbReference type="InterPro" id="IPR036390">
    <property type="entry name" value="WH_DNA-bd_sf"/>
</dbReference>
<dbReference type="RefSeq" id="WP_203861891.1">
    <property type="nucleotide sequence ID" value="NZ_BAAAZQ010000026.1"/>
</dbReference>
<dbReference type="InterPro" id="IPR000835">
    <property type="entry name" value="HTH_MarR-typ"/>
</dbReference>
<gene>
    <name evidence="4" type="ORF">Pma05_71690</name>
</gene>
<dbReference type="CDD" id="cd24076">
    <property type="entry name" value="ASKHA_ATPase_ROK_BsXylR-like"/>
    <property type="match status" value="1"/>
</dbReference>
<dbReference type="PANTHER" id="PTHR18964">
    <property type="entry name" value="ROK (REPRESSOR, ORF, KINASE) FAMILY"/>
    <property type="match status" value="1"/>
</dbReference>
<dbReference type="Pfam" id="PF12802">
    <property type="entry name" value="MarR_2"/>
    <property type="match status" value="1"/>
</dbReference>
<proteinExistence type="inferred from homology"/>
<dbReference type="InterPro" id="IPR000600">
    <property type="entry name" value="ROK"/>
</dbReference>
<accession>A0ABQ4F119</accession>
<evidence type="ECO:0000256" key="2">
    <source>
        <dbReference type="SAM" id="MobiDB-lite"/>
    </source>
</evidence>
<organism evidence="4 5">
    <name type="scientific">Plantactinospora mayteni</name>
    <dbReference type="NCBI Taxonomy" id="566021"/>
    <lineage>
        <taxon>Bacteria</taxon>
        <taxon>Bacillati</taxon>
        <taxon>Actinomycetota</taxon>
        <taxon>Actinomycetes</taxon>
        <taxon>Micromonosporales</taxon>
        <taxon>Micromonosporaceae</taxon>
        <taxon>Plantactinospora</taxon>
    </lineage>
</organism>
<dbReference type="SUPFAM" id="SSF46785">
    <property type="entry name" value="Winged helix' DNA-binding domain"/>
    <property type="match status" value="1"/>
</dbReference>
<name>A0ABQ4F119_9ACTN</name>
<feature type="domain" description="HTH marR-type" evidence="3">
    <location>
        <begin position="38"/>
        <end position="81"/>
    </location>
</feature>
<feature type="region of interest" description="Disordered" evidence="2">
    <location>
        <begin position="402"/>
        <end position="424"/>
    </location>
</feature>
<dbReference type="InterPro" id="IPR036388">
    <property type="entry name" value="WH-like_DNA-bd_sf"/>
</dbReference>
<comment type="caution">
    <text evidence="4">The sequence shown here is derived from an EMBL/GenBank/DDBJ whole genome shotgun (WGS) entry which is preliminary data.</text>
</comment>
<sequence>MTGPIRPSRPRQAEQPVRQQSLRSINLELVFRQILGATHPISRTELAAVTGLTRPTITRIVDDLLTGRLVTETGFAHDGRAGRPRVGLTISDRGPAGLGLDIRADGLAAGVVDLTGTVRHLAFAPATYADRGAPTVLADLARMAEAAVAAVAAEDLAVVTATLAVPGPVDAGLVRSAPALGWRDADAGTLLRAATRHLDLPITVDNEANLAALGELYATHRSLDSFVYVSGGLGIGAGIVLDGQLMRGSRGWSGELGHVTVYPDGKPCPCGSRGCLQTYASLEAILGAEPAPPGSTPDAEIAARADAGRPDTLAALDAAGTALGVALSDMLNILDIGSVLLGGSFSLLASWLTANVRTEIDQRVLTTDWAPVTVRPALLGPDAAVIGAALTSVDQVRQQPAGWLLRQPGRSGPARSRQPAKRSG</sequence>
<dbReference type="InterPro" id="IPR043129">
    <property type="entry name" value="ATPase_NBD"/>
</dbReference>
<evidence type="ECO:0000313" key="4">
    <source>
        <dbReference type="EMBL" id="GIH00597.1"/>
    </source>
</evidence>
<dbReference type="Gene3D" id="3.30.420.40">
    <property type="match status" value="2"/>
</dbReference>
<reference evidence="4 5" key="1">
    <citation type="submission" date="2021-01" db="EMBL/GenBank/DDBJ databases">
        <title>Whole genome shotgun sequence of Plantactinospora mayteni NBRC 109088.</title>
        <authorList>
            <person name="Komaki H."/>
            <person name="Tamura T."/>
        </authorList>
    </citation>
    <scope>NUCLEOTIDE SEQUENCE [LARGE SCALE GENOMIC DNA]</scope>
    <source>
        <strain evidence="4 5">NBRC 109088</strain>
    </source>
</reference>
<protein>
    <submittedName>
        <fullName evidence="4">Xylose repressor</fullName>
    </submittedName>
</protein>
<dbReference type="Pfam" id="PF00480">
    <property type="entry name" value="ROK"/>
    <property type="match status" value="1"/>
</dbReference>
<comment type="similarity">
    <text evidence="1">Belongs to the ROK (NagC/XylR) family.</text>
</comment>
<evidence type="ECO:0000256" key="1">
    <source>
        <dbReference type="ARBA" id="ARBA00006479"/>
    </source>
</evidence>
<dbReference type="EMBL" id="BONX01000054">
    <property type="protein sequence ID" value="GIH00597.1"/>
    <property type="molecule type" value="Genomic_DNA"/>
</dbReference>
<evidence type="ECO:0000259" key="3">
    <source>
        <dbReference type="Pfam" id="PF12802"/>
    </source>
</evidence>